<accession>A0ABS8N537</accession>
<sequence length="214" mass="23878">MTYFKIKIKLLSESIFGNGESESSGVDVDILKDDIGVPYFRGKTFKGKLRAEISALGEYMSCFSKNKYDKIIEGLLGREGRFDSNTLKFSDCVISECVHDDLKYGIENGKFDKKDILNSLTEVRTFTRIDENGVPEKGSLRQARVIKKGLILYCNVECQRNLDDVEKGILSAGVAALRNLGAMESRGKGNVKCSFIEKGEDVTAKYIDVLEKES</sequence>
<evidence type="ECO:0000313" key="4">
    <source>
        <dbReference type="Proteomes" id="UP001165422"/>
    </source>
</evidence>
<dbReference type="PANTHER" id="PTHR35579:SF3">
    <property type="entry name" value="CRISPR SYSTEM CMS ENDORIBONUCLEASE CSM3"/>
    <property type="match status" value="1"/>
</dbReference>
<dbReference type="CDD" id="cd09726">
    <property type="entry name" value="RAMP_I_III"/>
    <property type="match status" value="1"/>
</dbReference>
<evidence type="ECO:0000259" key="2">
    <source>
        <dbReference type="Pfam" id="PF03787"/>
    </source>
</evidence>
<dbReference type="RefSeq" id="WP_229981357.1">
    <property type="nucleotide sequence ID" value="NZ_JAJJPB010000009.1"/>
</dbReference>
<dbReference type="InterPro" id="IPR052216">
    <property type="entry name" value="CRISPR_Csm3_endoribonuclease"/>
</dbReference>
<comment type="caution">
    <text evidence="3">The sequence shown here is derived from an EMBL/GenBank/DDBJ whole genome shotgun (WGS) entry which is preliminary data.</text>
</comment>
<gene>
    <name evidence="3" type="ORF">LN736_08665</name>
</gene>
<dbReference type="InterPro" id="IPR005537">
    <property type="entry name" value="RAMP_III_fam"/>
</dbReference>
<proteinExistence type="predicted"/>
<evidence type="ECO:0000256" key="1">
    <source>
        <dbReference type="ARBA" id="ARBA00023118"/>
    </source>
</evidence>
<feature type="domain" description="CRISPR type III-associated protein" evidence="2">
    <location>
        <begin position="7"/>
        <end position="192"/>
    </location>
</feature>
<dbReference type="Pfam" id="PF03787">
    <property type="entry name" value="RAMPs"/>
    <property type="match status" value="1"/>
</dbReference>
<dbReference type="Proteomes" id="UP001165422">
    <property type="component" value="Unassembled WGS sequence"/>
</dbReference>
<reference evidence="3" key="1">
    <citation type="submission" date="2021-11" db="EMBL/GenBank/DDBJ databases">
        <authorList>
            <person name="Qingchun L."/>
            <person name="Dong Z."/>
            <person name="Zongwei Q."/>
            <person name="Jia Z."/>
            <person name="Duotao L."/>
        </authorList>
    </citation>
    <scope>NUCLEOTIDE SEQUENCE</scope>
    <source>
        <strain evidence="3">WLY-B-L2</strain>
    </source>
</reference>
<keyword evidence="1" id="KW-0051">Antiviral defense</keyword>
<organism evidence="3 4">
    <name type="scientific">Clostridium aromativorans</name>
    <dbReference type="NCBI Taxonomy" id="2836848"/>
    <lineage>
        <taxon>Bacteria</taxon>
        <taxon>Bacillati</taxon>
        <taxon>Bacillota</taxon>
        <taxon>Clostridia</taxon>
        <taxon>Eubacteriales</taxon>
        <taxon>Clostridiaceae</taxon>
        <taxon>Clostridium</taxon>
    </lineage>
</organism>
<keyword evidence="4" id="KW-1185">Reference proteome</keyword>
<name>A0ABS8N537_9CLOT</name>
<protein>
    <submittedName>
        <fullName evidence="3">RAMP superfamily CRISPR-associated protein</fullName>
    </submittedName>
</protein>
<evidence type="ECO:0000313" key="3">
    <source>
        <dbReference type="EMBL" id="MCC9294925.1"/>
    </source>
</evidence>
<dbReference type="EMBL" id="JAJJPB010000009">
    <property type="protein sequence ID" value="MCC9294925.1"/>
    <property type="molecule type" value="Genomic_DNA"/>
</dbReference>
<dbReference type="PANTHER" id="PTHR35579">
    <property type="entry name" value="CRISPR SYSTEM CMS ENDORIBONUCLEASE CSM3"/>
    <property type="match status" value="1"/>
</dbReference>